<evidence type="ECO:0000313" key="2">
    <source>
        <dbReference type="Proteomes" id="UP000805704"/>
    </source>
</evidence>
<keyword evidence="2" id="KW-1185">Reference proteome</keyword>
<accession>A0ACB7EN89</accession>
<comment type="caution">
    <text evidence="1">The sequence shown here is derived from an EMBL/GenBank/DDBJ whole genome shotgun (WGS) entry which is preliminary data.</text>
</comment>
<gene>
    <name evidence="1" type="ORF">GBF38_009073</name>
</gene>
<organism evidence="1 2">
    <name type="scientific">Nibea albiflora</name>
    <name type="common">Yellow drum</name>
    <name type="synonym">Corvina albiflora</name>
    <dbReference type="NCBI Taxonomy" id="240163"/>
    <lineage>
        <taxon>Eukaryota</taxon>
        <taxon>Metazoa</taxon>
        <taxon>Chordata</taxon>
        <taxon>Craniata</taxon>
        <taxon>Vertebrata</taxon>
        <taxon>Euteleostomi</taxon>
        <taxon>Actinopterygii</taxon>
        <taxon>Neopterygii</taxon>
        <taxon>Teleostei</taxon>
        <taxon>Neoteleostei</taxon>
        <taxon>Acanthomorphata</taxon>
        <taxon>Eupercaria</taxon>
        <taxon>Sciaenidae</taxon>
        <taxon>Nibea</taxon>
    </lineage>
</organism>
<evidence type="ECO:0000313" key="1">
    <source>
        <dbReference type="EMBL" id="KAG8003288.1"/>
    </source>
</evidence>
<reference evidence="1" key="1">
    <citation type="submission" date="2020-04" db="EMBL/GenBank/DDBJ databases">
        <title>A chromosome-scale assembly and high-density genetic map of the yellow drum (Nibea albiflora) genome.</title>
        <authorList>
            <person name="Xu D."/>
            <person name="Zhang W."/>
            <person name="Chen R."/>
            <person name="Tan P."/>
            <person name="Wang L."/>
            <person name="Song H."/>
            <person name="Tian L."/>
            <person name="Zhu Q."/>
            <person name="Wang B."/>
        </authorList>
    </citation>
    <scope>NUCLEOTIDE SEQUENCE</scope>
    <source>
        <strain evidence="1">ZJHYS-2018</strain>
    </source>
</reference>
<feature type="non-terminal residue" evidence="1">
    <location>
        <position position="1"/>
    </location>
</feature>
<dbReference type="Proteomes" id="UP000805704">
    <property type="component" value="Chromosome 4"/>
</dbReference>
<dbReference type="EMBL" id="CM024792">
    <property type="protein sequence ID" value="KAG8003288.1"/>
    <property type="molecule type" value="Genomic_DNA"/>
</dbReference>
<name>A0ACB7EN89_NIBAL</name>
<protein>
    <submittedName>
        <fullName evidence="1">Uncharacterized protein</fullName>
    </submittedName>
</protein>
<proteinExistence type="predicted"/>
<sequence length="54" mass="6532">WLSWRSWRSWRMEELVELVELSECSEGFRFELLMFVNRGSTDEPNSPSHSLNRD</sequence>